<name>A0A482WE57_ASBVE</name>
<keyword evidence="2" id="KW-1185">Reference proteome</keyword>
<proteinExistence type="predicted"/>
<accession>A0A482WE57</accession>
<protein>
    <submittedName>
        <fullName evidence="1">Uncharacterized protein</fullName>
    </submittedName>
</protein>
<dbReference type="OrthoDB" id="10351345at2759"/>
<organism evidence="1 2">
    <name type="scientific">Asbolus verrucosus</name>
    <name type="common">Desert ironclad beetle</name>
    <dbReference type="NCBI Taxonomy" id="1661398"/>
    <lineage>
        <taxon>Eukaryota</taxon>
        <taxon>Metazoa</taxon>
        <taxon>Ecdysozoa</taxon>
        <taxon>Arthropoda</taxon>
        <taxon>Hexapoda</taxon>
        <taxon>Insecta</taxon>
        <taxon>Pterygota</taxon>
        <taxon>Neoptera</taxon>
        <taxon>Endopterygota</taxon>
        <taxon>Coleoptera</taxon>
        <taxon>Polyphaga</taxon>
        <taxon>Cucujiformia</taxon>
        <taxon>Tenebrionidae</taxon>
        <taxon>Pimeliinae</taxon>
        <taxon>Asbolus</taxon>
    </lineage>
</organism>
<evidence type="ECO:0000313" key="1">
    <source>
        <dbReference type="EMBL" id="RZC42999.1"/>
    </source>
</evidence>
<dbReference type="Proteomes" id="UP000292052">
    <property type="component" value="Unassembled WGS sequence"/>
</dbReference>
<sequence>MPSPCDACKETCGDGKSNCGKECKCGDNCKCSSDGKDCGCAESGQTCENNE</sequence>
<evidence type="ECO:0000313" key="2">
    <source>
        <dbReference type="Proteomes" id="UP000292052"/>
    </source>
</evidence>
<dbReference type="AlphaFoldDB" id="A0A482WE57"/>
<gene>
    <name evidence="1" type="ORF">BDFB_005851</name>
</gene>
<comment type="caution">
    <text evidence="1">The sequence shown here is derived from an EMBL/GenBank/DDBJ whole genome shotgun (WGS) entry which is preliminary data.</text>
</comment>
<reference evidence="1 2" key="1">
    <citation type="submission" date="2017-03" db="EMBL/GenBank/DDBJ databases">
        <title>Genome of the blue death feigning beetle - Asbolus verrucosus.</title>
        <authorList>
            <person name="Rider S.D."/>
        </authorList>
    </citation>
    <scope>NUCLEOTIDE SEQUENCE [LARGE SCALE GENOMIC DNA]</scope>
    <source>
        <strain evidence="1">Butters</strain>
        <tissue evidence="1">Head and leg muscle</tissue>
    </source>
</reference>
<dbReference type="EMBL" id="QDEB01002807">
    <property type="protein sequence ID" value="RZC42999.1"/>
    <property type="molecule type" value="Genomic_DNA"/>
</dbReference>